<evidence type="ECO:0000313" key="1">
    <source>
        <dbReference type="EMBL" id="MBB6484704.1"/>
    </source>
</evidence>
<comment type="caution">
    <text evidence="1">The sequence shown here is derived from an EMBL/GenBank/DDBJ whole genome shotgun (WGS) entry which is preliminary data.</text>
</comment>
<gene>
    <name evidence="1" type="ORF">GGD46_001982</name>
</gene>
<dbReference type="AlphaFoldDB" id="A0A7X0MBN7"/>
<dbReference type="Proteomes" id="UP000565576">
    <property type="component" value="Unassembled WGS sequence"/>
</dbReference>
<protein>
    <submittedName>
        <fullName evidence="1">Uncharacterized protein</fullName>
    </submittedName>
</protein>
<proteinExistence type="predicted"/>
<evidence type="ECO:0000313" key="2">
    <source>
        <dbReference type="Proteomes" id="UP000565576"/>
    </source>
</evidence>
<organism evidence="1 2">
    <name type="scientific">Rhizobium lusitanum</name>
    <dbReference type="NCBI Taxonomy" id="293958"/>
    <lineage>
        <taxon>Bacteria</taxon>
        <taxon>Pseudomonadati</taxon>
        <taxon>Pseudomonadota</taxon>
        <taxon>Alphaproteobacteria</taxon>
        <taxon>Hyphomicrobiales</taxon>
        <taxon>Rhizobiaceae</taxon>
        <taxon>Rhizobium/Agrobacterium group</taxon>
        <taxon>Rhizobium</taxon>
    </lineage>
</organism>
<reference evidence="1 2" key="1">
    <citation type="submission" date="2020-08" db="EMBL/GenBank/DDBJ databases">
        <title>Genomic Encyclopedia of Type Strains, Phase IV (KMG-V): Genome sequencing to study the core and pangenomes of soil and plant-associated prokaryotes.</title>
        <authorList>
            <person name="Whitman W."/>
        </authorList>
    </citation>
    <scope>NUCLEOTIDE SEQUENCE [LARGE SCALE GENOMIC DNA]</scope>
    <source>
        <strain evidence="1 2">SEMIA 4060</strain>
    </source>
</reference>
<dbReference type="EMBL" id="JACHBG010000003">
    <property type="protein sequence ID" value="MBB6484704.1"/>
    <property type="molecule type" value="Genomic_DNA"/>
</dbReference>
<name>A0A7X0MBN7_9HYPH</name>
<sequence length="55" mass="5699">MVLWGGLPASELRGNPVRREFGNTGAAPATVNGELLSTDVTKAMSLGKTDKGDDP</sequence>
<accession>A0A7X0MBN7</accession>